<dbReference type="GO" id="GO:0009166">
    <property type="term" value="P:nucleotide catabolic process"/>
    <property type="evidence" value="ECO:0007669"/>
    <property type="project" value="InterPro"/>
</dbReference>
<dbReference type="Gene3D" id="3.60.21.10">
    <property type="match status" value="1"/>
</dbReference>
<dbReference type="SUPFAM" id="SSF55816">
    <property type="entry name" value="5'-nucleotidase (syn. UDP-sugar hydrolase), C-terminal domain"/>
    <property type="match status" value="1"/>
</dbReference>
<evidence type="ECO:0000256" key="2">
    <source>
        <dbReference type="ARBA" id="ARBA00006654"/>
    </source>
</evidence>
<reference evidence="10" key="1">
    <citation type="submission" date="2019-07" db="EMBL/GenBank/DDBJ databases">
        <authorList>
            <consortium name="GenomeTrakr network: Whole genome sequencing for foodborne pathogen traceback"/>
        </authorList>
    </citation>
    <scope>NUCLEOTIDE SEQUENCE [LARGE SCALE GENOMIC DNA]</scope>
    <source>
        <strain evidence="10">FDA00014297</strain>
    </source>
</reference>
<comment type="caution">
    <text evidence="10">The sequence shown here is derived from an EMBL/GenBank/DDBJ whole genome shotgun (WGS) entry which is preliminary data.</text>
</comment>
<dbReference type="GO" id="GO:0000166">
    <property type="term" value="F:nucleotide binding"/>
    <property type="evidence" value="ECO:0007669"/>
    <property type="project" value="UniProtKB-KW"/>
</dbReference>
<dbReference type="EMBL" id="AAILJL010000002">
    <property type="protein sequence ID" value="ECF4921548.1"/>
    <property type="molecule type" value="Genomic_DNA"/>
</dbReference>
<protein>
    <submittedName>
        <fullName evidence="10">Bifunctional UDP-sugar hydrolase/5'-nucleotidase</fullName>
    </submittedName>
</protein>
<dbReference type="PANTHER" id="PTHR11575">
    <property type="entry name" value="5'-NUCLEOTIDASE-RELATED"/>
    <property type="match status" value="1"/>
</dbReference>
<dbReference type="Proteomes" id="UP000839641">
    <property type="component" value="Unassembled WGS sequence"/>
</dbReference>
<dbReference type="InterPro" id="IPR006179">
    <property type="entry name" value="5_nucleotidase/apyrase"/>
</dbReference>
<dbReference type="AlphaFoldDB" id="A0A5Y2QGZ3"/>
<keyword evidence="4 7" id="KW-0732">Signal</keyword>
<dbReference type="FunFam" id="3.60.21.10:FF:000025">
    <property type="entry name" value="Protein UshA"/>
    <property type="match status" value="1"/>
</dbReference>
<evidence type="ECO:0000259" key="8">
    <source>
        <dbReference type="Pfam" id="PF00149"/>
    </source>
</evidence>
<evidence type="ECO:0000313" key="10">
    <source>
        <dbReference type="EMBL" id="ECF4921548.1"/>
    </source>
</evidence>
<dbReference type="PANTHER" id="PTHR11575:SF46">
    <property type="entry name" value="PROTEIN USHA"/>
    <property type="match status" value="1"/>
</dbReference>
<dbReference type="InterPro" id="IPR036907">
    <property type="entry name" value="5'-Nucleotdase_C_sf"/>
</dbReference>
<dbReference type="PROSITE" id="PS00785">
    <property type="entry name" value="5_NUCLEOTIDASE_1"/>
    <property type="match status" value="1"/>
</dbReference>
<keyword evidence="5 7" id="KW-0547">Nucleotide-binding</keyword>
<comment type="similarity">
    <text evidence="2 7">Belongs to the 5'-nucleotidase family.</text>
</comment>
<dbReference type="Pfam" id="PF00149">
    <property type="entry name" value="Metallophos"/>
    <property type="match status" value="1"/>
</dbReference>
<organism evidence="10">
    <name type="scientific">Salmonella enterica subsp. arizonae</name>
    <dbReference type="NCBI Taxonomy" id="59203"/>
    <lineage>
        <taxon>Bacteria</taxon>
        <taxon>Pseudomonadati</taxon>
        <taxon>Pseudomonadota</taxon>
        <taxon>Gammaproteobacteria</taxon>
        <taxon>Enterobacterales</taxon>
        <taxon>Enterobacteriaceae</taxon>
        <taxon>Salmonella</taxon>
    </lineage>
</organism>
<dbReference type="PRINTS" id="PR01607">
    <property type="entry name" value="APYRASEFAMLY"/>
</dbReference>
<feature type="domain" description="5'-Nucleotidase C-terminal" evidence="9">
    <location>
        <begin position="364"/>
        <end position="507"/>
    </location>
</feature>
<name>A0A5Y2QGZ3_SALER</name>
<dbReference type="Pfam" id="PF02872">
    <property type="entry name" value="5_nucleotid_C"/>
    <property type="match status" value="1"/>
</dbReference>
<evidence type="ECO:0000256" key="4">
    <source>
        <dbReference type="ARBA" id="ARBA00022729"/>
    </source>
</evidence>
<dbReference type="CDD" id="cd07405">
    <property type="entry name" value="MPP_UshA_N"/>
    <property type="match status" value="1"/>
</dbReference>
<dbReference type="SUPFAM" id="SSF56300">
    <property type="entry name" value="Metallo-dependent phosphatases"/>
    <property type="match status" value="1"/>
</dbReference>
<evidence type="ECO:0000259" key="9">
    <source>
        <dbReference type="Pfam" id="PF02872"/>
    </source>
</evidence>
<keyword evidence="3" id="KW-0479">Metal-binding</keyword>
<proteinExistence type="inferred from homology"/>
<sequence length="550" mass="60585">MKFLKRGVALALLAAFALASQPAQAYEKDKTYKITILHTNDHHGHFWRSEYGEYGLAAQKTLVDSIRKEVAQEGGSVLLLSGGDINTGVPESDLQDAEPDFRGMNLIGYDAMAVGNHEFDNPLTVLRQQEKWAKFPFLSANIYQKSTGERLFKPWAIFTRQDIKIAVIGLTTDDTAKIGNPEYFTDIEFRKPAEEAKVVIQELNMNEKPDVIIATTHMGHYDNGDHGSNAPGDVEMARSLPAGSLAMIVGGHSQDPVCMASENKKQVNYVPGTPCAPDKQNGIWIVQAHEWGKYVGRADFEFRNGEMKMVNYQLIPVNLKKKVTWDNGKSERVLYTPEIAENPQMLSLLTPFQNKGKAQLEVKIGSVNGLLEGDRSKVRFVQTNMGRVILVAQIARTDADFGVMSGGGIRDSIEAGDITYKSVLKVQPFGNIVVYADMSGKEVVDYLTAVAQMKPDSGAYPQFANVSFIAKEGKLTDLKIKGEPVDPAKTYRMATLSFNATGGDGYPRIDNKPGYVNTGFIDAEVLKEFIQQNSPLDAAAFTPKGEVSWL</sequence>
<keyword evidence="6" id="KW-0574">Periplasm</keyword>
<dbReference type="FunFam" id="3.90.780.10:FF:000003">
    <property type="entry name" value="Protein UshA"/>
    <property type="match status" value="1"/>
</dbReference>
<dbReference type="InterPro" id="IPR029052">
    <property type="entry name" value="Metallo-depent_PP-like"/>
</dbReference>
<evidence type="ECO:0000256" key="7">
    <source>
        <dbReference type="RuleBase" id="RU362119"/>
    </source>
</evidence>
<feature type="chain" id="PRO_5025076863" evidence="7">
    <location>
        <begin position="26"/>
        <end position="550"/>
    </location>
</feature>
<comment type="subcellular location">
    <subcellularLocation>
        <location evidence="1">Periplasm</location>
    </subcellularLocation>
</comment>
<dbReference type="NCBIfam" id="NF007109">
    <property type="entry name" value="PRK09558.1"/>
    <property type="match status" value="1"/>
</dbReference>
<dbReference type="GO" id="GO:0008253">
    <property type="term" value="F:5'-nucleotidase activity"/>
    <property type="evidence" value="ECO:0007669"/>
    <property type="project" value="TreeGrafter"/>
</dbReference>
<dbReference type="GO" id="GO:0030288">
    <property type="term" value="C:outer membrane-bounded periplasmic space"/>
    <property type="evidence" value="ECO:0007669"/>
    <property type="project" value="TreeGrafter"/>
</dbReference>
<dbReference type="InterPro" id="IPR006146">
    <property type="entry name" value="5'-Nucleotdase_CS"/>
</dbReference>
<dbReference type="GO" id="GO:0008768">
    <property type="term" value="F:UDP-sugar diphosphatase activity"/>
    <property type="evidence" value="ECO:0007669"/>
    <property type="project" value="TreeGrafter"/>
</dbReference>
<keyword evidence="7 10" id="KW-0378">Hydrolase</keyword>
<accession>A0A5Y2QGZ3</accession>
<dbReference type="InterPro" id="IPR004843">
    <property type="entry name" value="Calcineurin-like_PHP"/>
</dbReference>
<dbReference type="InterPro" id="IPR008334">
    <property type="entry name" value="5'-Nucleotdase_C"/>
</dbReference>
<dbReference type="Gene3D" id="3.90.780.10">
    <property type="entry name" value="5'-Nucleotidase, C-terminal domain"/>
    <property type="match status" value="1"/>
</dbReference>
<feature type="signal peptide" evidence="7">
    <location>
        <begin position="1"/>
        <end position="25"/>
    </location>
</feature>
<gene>
    <name evidence="10" type="ORF">FLP03_04690</name>
</gene>
<evidence type="ECO:0000256" key="1">
    <source>
        <dbReference type="ARBA" id="ARBA00004418"/>
    </source>
</evidence>
<evidence type="ECO:0000256" key="3">
    <source>
        <dbReference type="ARBA" id="ARBA00022723"/>
    </source>
</evidence>
<evidence type="ECO:0000256" key="6">
    <source>
        <dbReference type="ARBA" id="ARBA00022764"/>
    </source>
</evidence>
<feature type="domain" description="Calcineurin-like phosphoesterase" evidence="8">
    <location>
        <begin position="35"/>
        <end position="253"/>
    </location>
</feature>
<evidence type="ECO:0000256" key="5">
    <source>
        <dbReference type="ARBA" id="ARBA00022741"/>
    </source>
</evidence>
<dbReference type="PROSITE" id="PS00786">
    <property type="entry name" value="5_NUCLEOTIDASE_2"/>
    <property type="match status" value="1"/>
</dbReference>
<dbReference type="GO" id="GO:0046872">
    <property type="term" value="F:metal ion binding"/>
    <property type="evidence" value="ECO:0007669"/>
    <property type="project" value="UniProtKB-KW"/>
</dbReference>